<feature type="compositionally biased region" description="Low complexity" evidence="9">
    <location>
        <begin position="161"/>
        <end position="176"/>
    </location>
</feature>
<dbReference type="InterPro" id="IPR043325">
    <property type="entry name" value="LTSS"/>
</dbReference>
<dbReference type="EMBL" id="SDAM02029556">
    <property type="protein sequence ID" value="KAH6756478.1"/>
    <property type="molecule type" value="Genomic_DNA"/>
</dbReference>
<evidence type="ECO:0000256" key="9">
    <source>
        <dbReference type="SAM" id="MobiDB-lite"/>
    </source>
</evidence>
<feature type="domain" description="Bifunctional inhibitor/plant lipid transfer protein/seed storage helical" evidence="12">
    <location>
        <begin position="33"/>
        <end position="112"/>
    </location>
</feature>
<sequence>MAANSWMAAATLLILAMRSSIFTTNAQVISTPCSSSMISSFTPCLNFVTGSSGSGSSPTQDCCNALKSLTVNNMDCACLIITGSVPVSIPFINANLGISLPRACKSSVPLQCTASGVPLPPPGPVLFGPPPSPAVAPVPHHARAHAPAPAPVHARAHSPKGSKAATAAALPPAGSTDISPAPSSPPKFPLGPSANPGIRPVVNPNSSPSNLFAISLPYIVLMFGGIIANFKFF</sequence>
<keyword evidence="10" id="KW-1133">Transmembrane helix</keyword>
<comment type="similarity">
    <text evidence="2">Belongs to the plant LTP family.</text>
</comment>
<evidence type="ECO:0000256" key="10">
    <source>
        <dbReference type="SAM" id="Phobius"/>
    </source>
</evidence>
<evidence type="ECO:0000259" key="12">
    <source>
        <dbReference type="SMART" id="SM00499"/>
    </source>
</evidence>
<keyword evidence="3" id="KW-1003">Cell membrane</keyword>
<keyword evidence="10" id="KW-0472">Membrane</keyword>
<evidence type="ECO:0000256" key="6">
    <source>
        <dbReference type="ARBA" id="ARBA00023157"/>
    </source>
</evidence>
<dbReference type="InterPro" id="IPR016140">
    <property type="entry name" value="Bifunc_inhib/LTP/seed_store"/>
</dbReference>
<feature type="compositionally biased region" description="Low complexity" evidence="9">
    <location>
        <begin position="137"/>
        <end position="153"/>
    </location>
</feature>
<dbReference type="GO" id="GO:0005886">
    <property type="term" value="C:plasma membrane"/>
    <property type="evidence" value="ECO:0007669"/>
    <property type="project" value="UniProtKB-SubCell"/>
</dbReference>
<feature type="chain" id="PRO_5042250556" description="Bifunctional inhibitor/plant lipid transfer protein/seed storage helical domain-containing protein" evidence="11">
    <location>
        <begin position="27"/>
        <end position="233"/>
    </location>
</feature>
<keyword evidence="8" id="KW-0449">Lipoprotein</keyword>
<keyword evidence="5 11" id="KW-0732">Signal</keyword>
<name>A0AAD4IPR4_PERFH</name>
<dbReference type="AlphaFoldDB" id="A0AAD4IPR4"/>
<keyword evidence="6" id="KW-1015">Disulfide bond</keyword>
<organism evidence="13 14">
    <name type="scientific">Perilla frutescens var. hirtella</name>
    <name type="common">Perilla citriodora</name>
    <name type="synonym">Perilla setoyensis</name>
    <dbReference type="NCBI Taxonomy" id="608512"/>
    <lineage>
        <taxon>Eukaryota</taxon>
        <taxon>Viridiplantae</taxon>
        <taxon>Streptophyta</taxon>
        <taxon>Embryophyta</taxon>
        <taxon>Tracheophyta</taxon>
        <taxon>Spermatophyta</taxon>
        <taxon>Magnoliopsida</taxon>
        <taxon>eudicotyledons</taxon>
        <taxon>Gunneridae</taxon>
        <taxon>Pentapetalae</taxon>
        <taxon>asterids</taxon>
        <taxon>lamiids</taxon>
        <taxon>Lamiales</taxon>
        <taxon>Lamiaceae</taxon>
        <taxon>Nepetoideae</taxon>
        <taxon>Elsholtzieae</taxon>
        <taxon>Perilla</taxon>
    </lineage>
</organism>
<dbReference type="Gene3D" id="1.10.110.10">
    <property type="entry name" value="Plant lipid-transfer and hydrophobic proteins"/>
    <property type="match status" value="1"/>
</dbReference>
<evidence type="ECO:0000256" key="2">
    <source>
        <dbReference type="ARBA" id="ARBA00009748"/>
    </source>
</evidence>
<dbReference type="GO" id="GO:0098552">
    <property type="term" value="C:side of membrane"/>
    <property type="evidence" value="ECO:0007669"/>
    <property type="project" value="UniProtKB-KW"/>
</dbReference>
<keyword evidence="10" id="KW-0812">Transmembrane</keyword>
<comment type="subcellular location">
    <subcellularLocation>
        <location evidence="1">Cell membrane</location>
        <topology evidence="1">Lipid-anchor</topology>
        <topology evidence="1">GPI-anchor</topology>
    </subcellularLocation>
</comment>
<protein>
    <recommendedName>
        <fullName evidence="12">Bifunctional inhibitor/plant lipid transfer protein/seed storage helical domain-containing protein</fullName>
    </recommendedName>
</protein>
<evidence type="ECO:0000313" key="14">
    <source>
        <dbReference type="Proteomes" id="UP001190926"/>
    </source>
</evidence>
<dbReference type="Pfam" id="PF14368">
    <property type="entry name" value="LTP_2"/>
    <property type="match status" value="1"/>
</dbReference>
<evidence type="ECO:0000256" key="8">
    <source>
        <dbReference type="ARBA" id="ARBA00023288"/>
    </source>
</evidence>
<dbReference type="Proteomes" id="UP001190926">
    <property type="component" value="Unassembled WGS sequence"/>
</dbReference>
<feature type="region of interest" description="Disordered" evidence="9">
    <location>
        <begin position="130"/>
        <end position="192"/>
    </location>
</feature>
<evidence type="ECO:0000256" key="4">
    <source>
        <dbReference type="ARBA" id="ARBA00022622"/>
    </source>
</evidence>
<dbReference type="SUPFAM" id="SSF47699">
    <property type="entry name" value="Bifunctional inhibitor/lipid-transfer protein/seed storage 2S albumin"/>
    <property type="match status" value="1"/>
</dbReference>
<keyword evidence="14" id="KW-1185">Reference proteome</keyword>
<feature type="signal peptide" evidence="11">
    <location>
        <begin position="1"/>
        <end position="26"/>
    </location>
</feature>
<dbReference type="CDD" id="cd00010">
    <property type="entry name" value="AAI_LTSS"/>
    <property type="match status" value="1"/>
</dbReference>
<reference evidence="13 14" key="1">
    <citation type="journal article" date="2021" name="Nat. Commun.">
        <title>Incipient diploidization of the medicinal plant Perilla within 10,000 years.</title>
        <authorList>
            <person name="Zhang Y."/>
            <person name="Shen Q."/>
            <person name="Leng L."/>
            <person name="Zhang D."/>
            <person name="Chen S."/>
            <person name="Shi Y."/>
            <person name="Ning Z."/>
            <person name="Chen S."/>
        </authorList>
    </citation>
    <scope>NUCLEOTIDE SEQUENCE [LARGE SCALE GENOMIC DNA]</scope>
    <source>
        <strain evidence="14">cv. PC099</strain>
    </source>
</reference>
<dbReference type="PANTHER" id="PTHR33044">
    <property type="entry name" value="BIFUNCTIONAL INHIBITOR/LIPID-TRANSFER PROTEIN/SEED STORAGE 2S ALBUMIN SUPERFAMILY PROTEIN-RELATED"/>
    <property type="match status" value="1"/>
</dbReference>
<comment type="caution">
    <text evidence="13">The sequence shown here is derived from an EMBL/GenBank/DDBJ whole genome shotgun (WGS) entry which is preliminary data.</text>
</comment>
<evidence type="ECO:0000256" key="1">
    <source>
        <dbReference type="ARBA" id="ARBA00004609"/>
    </source>
</evidence>
<evidence type="ECO:0000313" key="13">
    <source>
        <dbReference type="EMBL" id="KAH6756478.1"/>
    </source>
</evidence>
<feature type="transmembrane region" description="Helical" evidence="10">
    <location>
        <begin position="211"/>
        <end position="230"/>
    </location>
</feature>
<keyword evidence="7" id="KW-0325">Glycoprotein</keyword>
<proteinExistence type="inferred from homology"/>
<evidence type="ECO:0000256" key="5">
    <source>
        <dbReference type="ARBA" id="ARBA00022729"/>
    </source>
</evidence>
<gene>
    <name evidence="13" type="ORF">C2S53_002265</name>
</gene>
<dbReference type="SMART" id="SM00499">
    <property type="entry name" value="AAI"/>
    <property type="match status" value="1"/>
</dbReference>
<evidence type="ECO:0000256" key="11">
    <source>
        <dbReference type="SAM" id="SignalP"/>
    </source>
</evidence>
<evidence type="ECO:0000256" key="7">
    <source>
        <dbReference type="ARBA" id="ARBA00023180"/>
    </source>
</evidence>
<evidence type="ECO:0000256" key="3">
    <source>
        <dbReference type="ARBA" id="ARBA00022475"/>
    </source>
</evidence>
<keyword evidence="4" id="KW-0336">GPI-anchor</keyword>
<dbReference type="InterPro" id="IPR036312">
    <property type="entry name" value="Bifun_inhib/LTP/seed_sf"/>
</dbReference>
<accession>A0AAD4IPR4</accession>